<dbReference type="InterPro" id="IPR045303">
    <property type="entry name" value="ARID_HMGB9-like"/>
</dbReference>
<evidence type="ECO:0000259" key="3">
    <source>
        <dbReference type="PROSITE" id="PS50118"/>
    </source>
</evidence>
<dbReference type="SUPFAM" id="SSF47095">
    <property type="entry name" value="HMG-box"/>
    <property type="match status" value="1"/>
</dbReference>
<gene>
    <name evidence="5" type="ORF">FRX31_029894</name>
</gene>
<keyword evidence="1" id="KW-0238">DNA-binding</keyword>
<reference evidence="5 6" key="1">
    <citation type="submission" date="2020-06" db="EMBL/GenBank/DDBJ databases">
        <title>Transcriptomic and genomic resources for Thalictrum thalictroides and T. hernandezii: Facilitating candidate gene discovery in an emerging model plant lineage.</title>
        <authorList>
            <person name="Arias T."/>
            <person name="Riano-Pachon D.M."/>
            <person name="Di Stilio V.S."/>
        </authorList>
    </citation>
    <scope>NUCLEOTIDE SEQUENCE [LARGE SCALE GENOMIC DNA]</scope>
    <source>
        <strain evidence="6">cv. WT478/WT964</strain>
        <tissue evidence="5">Leaves</tissue>
    </source>
</reference>
<dbReference type="SMART" id="SM01014">
    <property type="entry name" value="ARID"/>
    <property type="match status" value="1"/>
</dbReference>
<dbReference type="SMART" id="SM00501">
    <property type="entry name" value="BRIGHT"/>
    <property type="match status" value="1"/>
</dbReference>
<dbReference type="GO" id="GO:0005634">
    <property type="term" value="C:nucleus"/>
    <property type="evidence" value="ECO:0007669"/>
    <property type="project" value="UniProtKB-UniRule"/>
</dbReference>
<keyword evidence="1" id="KW-0539">Nucleus</keyword>
<dbReference type="Proteomes" id="UP000554482">
    <property type="component" value="Unassembled WGS sequence"/>
</dbReference>
<evidence type="ECO:0000313" key="6">
    <source>
        <dbReference type="Proteomes" id="UP000554482"/>
    </source>
</evidence>
<dbReference type="SUPFAM" id="SSF46774">
    <property type="entry name" value="ARID-like"/>
    <property type="match status" value="1"/>
</dbReference>
<dbReference type="InterPro" id="IPR036910">
    <property type="entry name" value="HMG_box_dom_sf"/>
</dbReference>
<dbReference type="InterPro" id="IPR001606">
    <property type="entry name" value="ARID_dom"/>
</dbReference>
<dbReference type="PROSITE" id="PS50118">
    <property type="entry name" value="HMG_BOX_2"/>
    <property type="match status" value="1"/>
</dbReference>
<comment type="caution">
    <text evidence="5">The sequence shown here is derived from an EMBL/GenBank/DDBJ whole genome shotgun (WGS) entry which is preliminary data.</text>
</comment>
<evidence type="ECO:0000259" key="4">
    <source>
        <dbReference type="PROSITE" id="PS51011"/>
    </source>
</evidence>
<dbReference type="InterPro" id="IPR036431">
    <property type="entry name" value="ARID_dom_sf"/>
</dbReference>
<dbReference type="GO" id="GO:0003677">
    <property type="term" value="F:DNA binding"/>
    <property type="evidence" value="ECO:0007669"/>
    <property type="project" value="UniProtKB-UniRule"/>
</dbReference>
<feature type="region of interest" description="Disordered" evidence="2">
    <location>
        <begin position="208"/>
        <end position="228"/>
    </location>
</feature>
<name>A0A7J6V6Z4_THATH</name>
<dbReference type="Pfam" id="PF09011">
    <property type="entry name" value="HMG_box_2"/>
    <property type="match status" value="1"/>
</dbReference>
<feature type="domain" description="ARID" evidence="4">
    <location>
        <begin position="29"/>
        <end position="120"/>
    </location>
</feature>
<evidence type="ECO:0000313" key="5">
    <source>
        <dbReference type="EMBL" id="KAF5180517.1"/>
    </source>
</evidence>
<dbReference type="PROSITE" id="PS51011">
    <property type="entry name" value="ARID"/>
    <property type="match status" value="1"/>
</dbReference>
<dbReference type="Pfam" id="PF01388">
    <property type="entry name" value="ARID"/>
    <property type="match status" value="1"/>
</dbReference>
<dbReference type="CDD" id="cd16872">
    <property type="entry name" value="ARID_HMGB9-like"/>
    <property type="match status" value="1"/>
</dbReference>
<dbReference type="PANTHER" id="PTHR46691:SF1">
    <property type="entry name" value="AT-RICH INTERACTIVE DOMAIN-CONTAINING PROTEIN 2"/>
    <property type="match status" value="1"/>
</dbReference>
<feature type="domain" description="HMG box" evidence="3">
    <location>
        <begin position="230"/>
        <end position="297"/>
    </location>
</feature>
<dbReference type="SMART" id="SM00398">
    <property type="entry name" value="HMG"/>
    <property type="match status" value="1"/>
</dbReference>
<dbReference type="Gene3D" id="1.10.30.10">
    <property type="entry name" value="High mobility group box domain"/>
    <property type="match status" value="1"/>
</dbReference>
<keyword evidence="6" id="KW-1185">Reference proteome</keyword>
<dbReference type="Gene3D" id="1.10.150.60">
    <property type="entry name" value="ARID DNA-binding domain"/>
    <property type="match status" value="1"/>
</dbReference>
<dbReference type="OrthoDB" id="338531at2759"/>
<dbReference type="CDD" id="cd22009">
    <property type="entry name" value="HMG-box_AtHMGB9-like"/>
    <property type="match status" value="1"/>
</dbReference>
<dbReference type="EMBL" id="JABWDY010037324">
    <property type="protein sequence ID" value="KAF5180517.1"/>
    <property type="molecule type" value="Genomic_DNA"/>
</dbReference>
<proteinExistence type="predicted"/>
<accession>A0A7J6V6Z4</accession>
<sequence length="313" mass="35808">MTSSSEETITEMPLENGVVEDLVSHQNFVNNPKLFHDTLKSFHFVMGTRVITPVIGGKELDLHVLYAEVTSRGGFQKVVEDKKWREISTVFNLPSTATSASYVLRKHYMSNLHHFEQVYFFKQKSPAVELLAKPISCIPATPEQQELQNGGSKHFTVEGKIYGKVEYGYLVTVKIGSEILHGVLYHPAIIDSSSSSAPAINTTVYAPHNSASLSNRTKKKRQRLEDPARPKRYRSAYNFFFSDKRSELKTLCPHRERDFTKMIGEAWNNLTGEEKKVYQEIGTRDKERYQKELIDYKEGKEVENANRRPKDLS</sequence>
<feature type="DNA-binding region" description="HMG box" evidence="1">
    <location>
        <begin position="230"/>
        <end position="297"/>
    </location>
</feature>
<dbReference type="InterPro" id="IPR009071">
    <property type="entry name" value="HMG_box_dom"/>
</dbReference>
<dbReference type="AlphaFoldDB" id="A0A7J6V6Z4"/>
<organism evidence="5 6">
    <name type="scientific">Thalictrum thalictroides</name>
    <name type="common">Rue-anemone</name>
    <name type="synonym">Anemone thalictroides</name>
    <dbReference type="NCBI Taxonomy" id="46969"/>
    <lineage>
        <taxon>Eukaryota</taxon>
        <taxon>Viridiplantae</taxon>
        <taxon>Streptophyta</taxon>
        <taxon>Embryophyta</taxon>
        <taxon>Tracheophyta</taxon>
        <taxon>Spermatophyta</taxon>
        <taxon>Magnoliopsida</taxon>
        <taxon>Ranunculales</taxon>
        <taxon>Ranunculaceae</taxon>
        <taxon>Thalictroideae</taxon>
        <taxon>Thalictrum</taxon>
    </lineage>
</organism>
<evidence type="ECO:0000256" key="1">
    <source>
        <dbReference type="PROSITE-ProRule" id="PRU00267"/>
    </source>
</evidence>
<evidence type="ECO:0000256" key="2">
    <source>
        <dbReference type="SAM" id="MobiDB-lite"/>
    </source>
</evidence>
<dbReference type="PANTHER" id="PTHR46691">
    <property type="entry name" value="HIGH MOBILITY GROUP B PROTEIN 9"/>
    <property type="match status" value="1"/>
</dbReference>
<protein>
    <submittedName>
        <fullName evidence="5">High mobility group b protein</fullName>
    </submittedName>
</protein>